<dbReference type="SUPFAM" id="SSF56219">
    <property type="entry name" value="DNase I-like"/>
    <property type="match status" value="1"/>
</dbReference>
<keyword evidence="5" id="KW-1185">Reference proteome</keyword>
<evidence type="ECO:0000259" key="3">
    <source>
        <dbReference type="Pfam" id="PF03372"/>
    </source>
</evidence>
<feature type="signal peptide" evidence="2">
    <location>
        <begin position="1"/>
        <end position="23"/>
    </location>
</feature>
<feature type="domain" description="Endonuclease/exonuclease/phosphatase" evidence="3">
    <location>
        <begin position="213"/>
        <end position="477"/>
    </location>
</feature>
<gene>
    <name evidence="4" type="ORF">E5083_09175</name>
</gene>
<dbReference type="Gene3D" id="2.80.10.50">
    <property type="match status" value="1"/>
</dbReference>
<comment type="caution">
    <text evidence="4">The sequence shown here is derived from an EMBL/GenBank/DDBJ whole genome shotgun (WGS) entry which is preliminary data.</text>
</comment>
<evidence type="ECO:0000256" key="1">
    <source>
        <dbReference type="SAM" id="MobiDB-lite"/>
    </source>
</evidence>
<dbReference type="GeneID" id="95447760"/>
<dbReference type="AlphaFoldDB" id="A0A4Z1DCI3"/>
<evidence type="ECO:0000313" key="5">
    <source>
        <dbReference type="Proteomes" id="UP000298159"/>
    </source>
</evidence>
<protein>
    <recommendedName>
        <fullName evidence="3">Endonuclease/exonuclease/phosphatase domain-containing protein</fullName>
    </recommendedName>
</protein>
<organism evidence="4 5">
    <name type="scientific">Streptomyces bauhiniae</name>
    <dbReference type="NCBI Taxonomy" id="2340725"/>
    <lineage>
        <taxon>Bacteria</taxon>
        <taxon>Bacillati</taxon>
        <taxon>Actinomycetota</taxon>
        <taxon>Actinomycetes</taxon>
        <taxon>Kitasatosporales</taxon>
        <taxon>Streptomycetaceae</taxon>
        <taxon>Streptomyces</taxon>
    </lineage>
</organism>
<dbReference type="InterPro" id="IPR005135">
    <property type="entry name" value="Endo/exonuclease/phosphatase"/>
</dbReference>
<dbReference type="SUPFAM" id="SSF50405">
    <property type="entry name" value="Actin-crosslinking proteins"/>
    <property type="match status" value="1"/>
</dbReference>
<dbReference type="EMBL" id="SRRT01000002">
    <property type="protein sequence ID" value="TGN79760.1"/>
    <property type="molecule type" value="Genomic_DNA"/>
</dbReference>
<name>A0A4Z1DCI3_9ACTN</name>
<dbReference type="Gene3D" id="3.60.10.10">
    <property type="entry name" value="Endonuclease/exonuclease/phosphatase"/>
    <property type="match status" value="1"/>
</dbReference>
<keyword evidence="2" id="KW-0732">Signal</keyword>
<evidence type="ECO:0000256" key="2">
    <source>
        <dbReference type="SAM" id="SignalP"/>
    </source>
</evidence>
<dbReference type="GO" id="GO:0003824">
    <property type="term" value="F:catalytic activity"/>
    <property type="evidence" value="ECO:0007669"/>
    <property type="project" value="InterPro"/>
</dbReference>
<reference evidence="4 5" key="1">
    <citation type="submission" date="2019-04" db="EMBL/GenBank/DDBJ databases">
        <title>Streptomyces sp. nov. Bv016 isolated from bark of Buahinia variegata.</title>
        <authorList>
            <person name="Kanchanasin P."/>
            <person name="Tanasupawat S."/>
            <person name="Yuki M."/>
            <person name="Kudo T."/>
        </authorList>
    </citation>
    <scope>NUCLEOTIDE SEQUENCE [LARGE SCALE GENOMIC DNA]</scope>
    <source>
        <strain evidence="4 5">Bv016</strain>
    </source>
</reference>
<evidence type="ECO:0000313" key="4">
    <source>
        <dbReference type="EMBL" id="TGN79760.1"/>
    </source>
</evidence>
<dbReference type="InterPro" id="IPR008999">
    <property type="entry name" value="Actin-crosslinking"/>
</dbReference>
<dbReference type="Pfam" id="PF03372">
    <property type="entry name" value="Exo_endo_phos"/>
    <property type="match status" value="1"/>
</dbReference>
<feature type="chain" id="PRO_5021437065" description="Endonuclease/exonuclease/phosphatase domain-containing protein" evidence="2">
    <location>
        <begin position="24"/>
        <end position="485"/>
    </location>
</feature>
<feature type="region of interest" description="Disordered" evidence="1">
    <location>
        <begin position="433"/>
        <end position="452"/>
    </location>
</feature>
<dbReference type="CDD" id="cd00257">
    <property type="entry name" value="beta-trefoil_FSCN-like"/>
    <property type="match status" value="1"/>
</dbReference>
<sequence>MLKRIRLLSAAVLTALGTVVALAAPSAAADPPVPPSSAGQRWALKVADHYVTVSAGANGDTKLRANLTATTPGTAEQFTLHTDWIREGSDEGFGSKVSFRSEATGNYVTTEDDASASLLRTRATTIGAWERFTLKPLSKGAFGLLASNGKYVAAELGTYPDKGLLRARTAQPASPDDLGSWERFTLEKVGGQGSTGPVPAPTAQAPVARDVVSWNVCANNNGGCSLDKATPTTVATNVSNALHQAMGTRRPDAIFFQEICEKAAKPLELALESWAGPMDVRFMPTYYNVADTTVQAQKECDNTEGGAGRGSFGIALAVPDSNTWYQGTVLPSPVDPAKPRKEQRPMLCAIMPAEGSAYCNAHFSSGPYTDANGKPQGDDTDPNNLVRPKQAQAMRTTVDGLAEKGYTTYYGGDLNTTQNDVDYLSALYPGHQECGQPTPSSPHTGAPTDGNNKIDYIFGPQGPTYTCRVVDGTLSDHRVINLTTS</sequence>
<proteinExistence type="predicted"/>
<dbReference type="Proteomes" id="UP000298159">
    <property type="component" value="Unassembled WGS sequence"/>
</dbReference>
<accession>A0A4Z1DCI3</accession>
<dbReference type="InterPro" id="IPR036691">
    <property type="entry name" value="Endo/exonu/phosph_ase_sf"/>
</dbReference>
<dbReference type="RefSeq" id="WP_135785089.1">
    <property type="nucleotide sequence ID" value="NZ_SRRT01000002.1"/>
</dbReference>